<evidence type="ECO:0000313" key="3">
    <source>
        <dbReference type="EMBL" id="MEI5907368.1"/>
    </source>
</evidence>
<accession>A0ABU8HDD5</accession>
<evidence type="ECO:0000259" key="1">
    <source>
        <dbReference type="Pfam" id="PF11258"/>
    </source>
</evidence>
<dbReference type="Pfam" id="PF17479">
    <property type="entry name" value="DUF3048_C"/>
    <property type="match status" value="1"/>
</dbReference>
<proteinExistence type="predicted"/>
<dbReference type="Pfam" id="PF11258">
    <property type="entry name" value="DUF3048"/>
    <property type="match status" value="1"/>
</dbReference>
<sequence>MWKKAFLIMSVTLFVSGCRSDEELSEAENGDNVQQKPNEEQLPLEEEIVEEFVFPLTGEVTGEQTNQRSVAVMINNHPKARPQSGLHEADIVYEILAEGDITRLLAIYQSSLPDVVGPIRSARDYFIDIAKGYNSMYIAHGYSPEAKSMLEDGVIDHINGIQYDGTLFHREDFRVAPHNSYITKNNLLKGADQLGYNMEGSPASLMFRTDEKELIEGNVSTFAVSYYENPSFTSKYQYVAGNYERWVNGEQTLDLETESPVHLKNVLIVEVPHATIDSAGRRELSLTSGGNGLLFQNGEMKEITWKNEKGLIVPYNGDEQAKLVPGKTWVHVIPTNPGISQMVSY</sequence>
<dbReference type="Proteomes" id="UP001312865">
    <property type="component" value="Unassembled WGS sequence"/>
</dbReference>
<dbReference type="InterPro" id="IPR023158">
    <property type="entry name" value="YerB-like_sf"/>
</dbReference>
<dbReference type="SUPFAM" id="SSF159774">
    <property type="entry name" value="YerB-like"/>
    <property type="match status" value="1"/>
</dbReference>
<evidence type="ECO:0000259" key="2">
    <source>
        <dbReference type="Pfam" id="PF17479"/>
    </source>
</evidence>
<dbReference type="EMBL" id="JBBAXC010000007">
    <property type="protein sequence ID" value="MEI5907368.1"/>
    <property type="molecule type" value="Genomic_DNA"/>
</dbReference>
<keyword evidence="4" id="KW-1185">Reference proteome</keyword>
<dbReference type="InterPro" id="IPR021416">
    <property type="entry name" value="DUF3048_N"/>
</dbReference>
<dbReference type="Gene3D" id="3.50.90.10">
    <property type="entry name" value="YerB-like"/>
    <property type="match status" value="1"/>
</dbReference>
<feature type="domain" description="DUF3048" evidence="2">
    <location>
        <begin position="224"/>
        <end position="330"/>
    </location>
</feature>
<dbReference type="PROSITE" id="PS51257">
    <property type="entry name" value="PROKAR_LIPOPROTEIN"/>
    <property type="match status" value="1"/>
</dbReference>
<evidence type="ECO:0000313" key="4">
    <source>
        <dbReference type="Proteomes" id="UP001312865"/>
    </source>
</evidence>
<comment type="caution">
    <text evidence="3">The sequence shown here is derived from an EMBL/GenBank/DDBJ whole genome shotgun (WGS) entry which is preliminary data.</text>
</comment>
<organism evidence="3 4">
    <name type="scientific">Bacillus spongiae</name>
    <dbReference type="NCBI Taxonomy" id="2683610"/>
    <lineage>
        <taxon>Bacteria</taxon>
        <taxon>Bacillati</taxon>
        <taxon>Bacillota</taxon>
        <taxon>Bacilli</taxon>
        <taxon>Bacillales</taxon>
        <taxon>Bacillaceae</taxon>
        <taxon>Bacillus</taxon>
    </lineage>
</organism>
<gene>
    <name evidence="3" type="ORF">WAK64_09900</name>
</gene>
<reference evidence="3 4" key="1">
    <citation type="journal article" date="2018" name="J. Microbiol.">
        <title>Bacillus spongiae sp. nov., isolated from sponge of Jeju Island.</title>
        <authorList>
            <person name="Lee G.E."/>
            <person name="Im W.T."/>
            <person name="Park J.S."/>
        </authorList>
    </citation>
    <scope>NUCLEOTIDE SEQUENCE [LARGE SCALE GENOMIC DNA]</scope>
    <source>
        <strain evidence="3 4">135PIL107-10</strain>
    </source>
</reference>
<feature type="domain" description="DUF3048" evidence="1">
    <location>
        <begin position="56"/>
        <end position="196"/>
    </location>
</feature>
<dbReference type="RefSeq" id="WP_336586809.1">
    <property type="nucleotide sequence ID" value="NZ_JBBAXC010000007.1"/>
</dbReference>
<name>A0ABU8HDD5_9BACI</name>
<dbReference type="InterPro" id="IPR035328">
    <property type="entry name" value="DUF3048_C"/>
</dbReference>
<protein>
    <submittedName>
        <fullName evidence="3">DUF3048 domain-containing protein</fullName>
    </submittedName>
</protein>